<evidence type="ECO:0000256" key="9">
    <source>
        <dbReference type="ARBA" id="ARBA00023136"/>
    </source>
</evidence>
<accession>A0A2V4B926</accession>
<evidence type="ECO:0000256" key="5">
    <source>
        <dbReference type="ARBA" id="ARBA00022679"/>
    </source>
</evidence>
<reference evidence="11 12" key="1">
    <citation type="submission" date="2016-07" db="EMBL/GenBank/DDBJ databases">
        <title>Draft genome sequence of Prauserella muralis DSM 45305, isolated from a mould-covered wall in an indoor environment.</title>
        <authorList>
            <person name="Ruckert C."/>
            <person name="Albersmeier A."/>
            <person name="Jiang C.-L."/>
            <person name="Jiang Y."/>
            <person name="Kalinowski J."/>
            <person name="Schneider O."/>
            <person name="Winkler A."/>
            <person name="Zotchev S.B."/>
        </authorList>
    </citation>
    <scope>NUCLEOTIDE SEQUENCE [LARGE SCALE GENOMIC DNA]</scope>
    <source>
        <strain evidence="11 12">DSM 45305</strain>
    </source>
</reference>
<dbReference type="EMBL" id="MASW01000001">
    <property type="protein sequence ID" value="PXY31778.1"/>
    <property type="molecule type" value="Genomic_DNA"/>
</dbReference>
<evidence type="ECO:0008006" key="13">
    <source>
        <dbReference type="Google" id="ProtNLM"/>
    </source>
</evidence>
<dbReference type="PANTHER" id="PTHR12468:SF2">
    <property type="entry name" value="GPI MANNOSYLTRANSFERASE 2"/>
    <property type="match status" value="1"/>
</dbReference>
<gene>
    <name evidence="11" type="ORF">BAY60_05385</name>
</gene>
<evidence type="ECO:0000313" key="12">
    <source>
        <dbReference type="Proteomes" id="UP000249915"/>
    </source>
</evidence>
<keyword evidence="12" id="KW-1185">Reference proteome</keyword>
<keyword evidence="6 10" id="KW-0812">Transmembrane</keyword>
<evidence type="ECO:0000256" key="7">
    <source>
        <dbReference type="ARBA" id="ARBA00022824"/>
    </source>
</evidence>
<feature type="transmembrane region" description="Helical" evidence="10">
    <location>
        <begin position="339"/>
        <end position="359"/>
    </location>
</feature>
<dbReference type="GO" id="GO:0000009">
    <property type="term" value="F:alpha-1,6-mannosyltransferase activity"/>
    <property type="evidence" value="ECO:0007669"/>
    <property type="project" value="InterPro"/>
</dbReference>
<dbReference type="GO" id="GO:0004376">
    <property type="term" value="F:GPI mannosyltransferase activity"/>
    <property type="evidence" value="ECO:0007669"/>
    <property type="project" value="InterPro"/>
</dbReference>
<feature type="transmembrane region" description="Helical" evidence="10">
    <location>
        <begin position="261"/>
        <end position="283"/>
    </location>
</feature>
<keyword evidence="5" id="KW-0808">Transferase</keyword>
<proteinExistence type="predicted"/>
<keyword evidence="3" id="KW-0337">GPI-anchor biosynthesis</keyword>
<evidence type="ECO:0000313" key="11">
    <source>
        <dbReference type="EMBL" id="PXY31778.1"/>
    </source>
</evidence>
<dbReference type="PANTHER" id="PTHR12468">
    <property type="entry name" value="GPI MANNOSYLTRANSFERASE 2"/>
    <property type="match status" value="1"/>
</dbReference>
<comment type="subcellular location">
    <subcellularLocation>
        <location evidence="1">Endoplasmic reticulum membrane</location>
        <topology evidence="1">Multi-pass membrane protein</topology>
    </subcellularLocation>
</comment>
<protein>
    <recommendedName>
        <fullName evidence="13">Glycosyltransferase RgtA/B/C/D-like domain-containing protein</fullName>
    </recommendedName>
</protein>
<dbReference type="GO" id="GO:0016020">
    <property type="term" value="C:membrane"/>
    <property type="evidence" value="ECO:0007669"/>
    <property type="project" value="GOC"/>
</dbReference>
<name>A0A2V4B926_9PSEU</name>
<feature type="transmembrane region" description="Helical" evidence="10">
    <location>
        <begin position="172"/>
        <end position="193"/>
    </location>
</feature>
<dbReference type="UniPathway" id="UPA00196"/>
<feature type="transmembrane region" description="Helical" evidence="10">
    <location>
        <begin position="202"/>
        <end position="221"/>
    </location>
</feature>
<evidence type="ECO:0000256" key="1">
    <source>
        <dbReference type="ARBA" id="ARBA00004477"/>
    </source>
</evidence>
<keyword evidence="9 10" id="KW-0472">Membrane</keyword>
<feature type="transmembrane region" description="Helical" evidence="10">
    <location>
        <begin position="76"/>
        <end position="109"/>
    </location>
</feature>
<evidence type="ECO:0000256" key="4">
    <source>
        <dbReference type="ARBA" id="ARBA00022676"/>
    </source>
</evidence>
<keyword evidence="8 10" id="KW-1133">Transmembrane helix</keyword>
<feature type="transmembrane region" description="Helical" evidence="10">
    <location>
        <begin position="314"/>
        <end position="332"/>
    </location>
</feature>
<organism evidence="11 12">
    <name type="scientific">Prauserella muralis</name>
    <dbReference type="NCBI Taxonomy" id="588067"/>
    <lineage>
        <taxon>Bacteria</taxon>
        <taxon>Bacillati</taxon>
        <taxon>Actinomycetota</taxon>
        <taxon>Actinomycetes</taxon>
        <taxon>Pseudonocardiales</taxon>
        <taxon>Pseudonocardiaceae</taxon>
        <taxon>Prauserella</taxon>
    </lineage>
</organism>
<keyword evidence="4" id="KW-0328">Glycosyltransferase</keyword>
<evidence type="ECO:0000256" key="8">
    <source>
        <dbReference type="ARBA" id="ARBA00022989"/>
    </source>
</evidence>
<evidence type="ECO:0000256" key="10">
    <source>
        <dbReference type="SAM" id="Phobius"/>
    </source>
</evidence>
<keyword evidence="7" id="KW-0256">Endoplasmic reticulum</keyword>
<comment type="caution">
    <text evidence="11">The sequence shown here is derived from an EMBL/GenBank/DDBJ whole genome shotgun (WGS) entry which is preliminary data.</text>
</comment>
<dbReference type="Proteomes" id="UP000249915">
    <property type="component" value="Unassembled WGS sequence"/>
</dbReference>
<dbReference type="GO" id="GO:0006506">
    <property type="term" value="P:GPI anchor biosynthetic process"/>
    <property type="evidence" value="ECO:0007669"/>
    <property type="project" value="UniProtKB-UniPathway"/>
</dbReference>
<dbReference type="InterPro" id="IPR007315">
    <property type="entry name" value="PIG-V/Gpi18"/>
</dbReference>
<comment type="pathway">
    <text evidence="2">Glycolipid biosynthesis; glycosylphosphatidylinositol-anchor biosynthesis.</text>
</comment>
<feature type="transmembrane region" description="Helical" evidence="10">
    <location>
        <begin position="290"/>
        <end position="308"/>
    </location>
</feature>
<sequence>MWPALALHYAVQAVSVTVLAVMCARADLSLAEVLGRYDGNWFAEIASHGYAQDVVVDAEGRPAPVSLAFFPLYPGLVAVFATVGVPVLAAELLVTLAAGGVAAWGLYVLGADVGGRRTGILLAGLWAMAPGSVVLHMGYSEALFVALAVWTLVALRGRQWLPAAGLTVLAGLTRSTAVALIAAVVVAAAVAVVRRRDGWRPVAAAGLAPLGLLAYLLYVGARADRLDGWFWLQNEAWYMGFDGGAFTWQRLTDAFGGDAALWARLVAAVVVAAVLFLLWAFTVPGLGPAAHVYTTLIVATALGTSAFWQSRPRFLLPAVVLGVPLALLLARLPTWLLPVLLLPATVAGAWFGGLLLTVVQTNP</sequence>
<dbReference type="AlphaFoldDB" id="A0A2V4B926"/>
<evidence type="ECO:0000256" key="2">
    <source>
        <dbReference type="ARBA" id="ARBA00004687"/>
    </source>
</evidence>
<feature type="transmembrane region" description="Helical" evidence="10">
    <location>
        <begin position="121"/>
        <end position="152"/>
    </location>
</feature>
<evidence type="ECO:0000256" key="6">
    <source>
        <dbReference type="ARBA" id="ARBA00022692"/>
    </source>
</evidence>
<evidence type="ECO:0000256" key="3">
    <source>
        <dbReference type="ARBA" id="ARBA00022502"/>
    </source>
</evidence>